<accession>A0A7S4VPL9</accession>
<proteinExistence type="predicted"/>
<dbReference type="AlphaFoldDB" id="A0A7S4VPL9"/>
<organism evidence="2">
    <name type="scientific">Ditylum brightwellii</name>
    <dbReference type="NCBI Taxonomy" id="49249"/>
    <lineage>
        <taxon>Eukaryota</taxon>
        <taxon>Sar</taxon>
        <taxon>Stramenopiles</taxon>
        <taxon>Ochrophyta</taxon>
        <taxon>Bacillariophyta</taxon>
        <taxon>Mediophyceae</taxon>
        <taxon>Lithodesmiophycidae</taxon>
        <taxon>Lithodesmiales</taxon>
        <taxon>Lithodesmiaceae</taxon>
        <taxon>Ditylum</taxon>
    </lineage>
</organism>
<feature type="chain" id="PRO_5030639073" evidence="1">
    <location>
        <begin position="31"/>
        <end position="100"/>
    </location>
</feature>
<keyword evidence="1" id="KW-0732">Signal</keyword>
<gene>
    <name evidence="2" type="ORF">DBRI00130_LOCUS16789</name>
</gene>
<feature type="signal peptide" evidence="1">
    <location>
        <begin position="1"/>
        <end position="30"/>
    </location>
</feature>
<evidence type="ECO:0000313" key="2">
    <source>
        <dbReference type="EMBL" id="CAE4610833.1"/>
    </source>
</evidence>
<reference evidence="2" key="1">
    <citation type="submission" date="2021-01" db="EMBL/GenBank/DDBJ databases">
        <authorList>
            <person name="Corre E."/>
            <person name="Pelletier E."/>
            <person name="Niang G."/>
            <person name="Scheremetjew M."/>
            <person name="Finn R."/>
            <person name="Kale V."/>
            <person name="Holt S."/>
            <person name="Cochrane G."/>
            <person name="Meng A."/>
            <person name="Brown T."/>
            <person name="Cohen L."/>
        </authorList>
    </citation>
    <scope>NUCLEOTIDE SEQUENCE</scope>
    <source>
        <strain evidence="2">GSO104</strain>
    </source>
</reference>
<protein>
    <submittedName>
        <fullName evidence="2">Uncharacterized protein</fullName>
    </submittedName>
</protein>
<sequence length="100" mass="10652">MKASFSAKQTLTSFPYLLSFFSLLATKCQTNYIRNPKRESDYGLVTREFESFVDDTIVTAVTTASEVAAAAAAAAAAAMAQQEIENTTANASSLSTSNHS</sequence>
<evidence type="ECO:0000256" key="1">
    <source>
        <dbReference type="SAM" id="SignalP"/>
    </source>
</evidence>
<name>A0A7S4VPL9_9STRA</name>
<dbReference type="EMBL" id="HBNS01021162">
    <property type="protein sequence ID" value="CAE4610833.1"/>
    <property type="molecule type" value="Transcribed_RNA"/>
</dbReference>